<dbReference type="InterPro" id="IPR011045">
    <property type="entry name" value="N2O_reductase_N"/>
</dbReference>
<dbReference type="InterPro" id="IPR019405">
    <property type="entry name" value="Lactonase_7-beta_prop"/>
</dbReference>
<evidence type="ECO:0000256" key="3">
    <source>
        <dbReference type="SAM" id="SignalP"/>
    </source>
</evidence>
<reference evidence="4 5" key="1">
    <citation type="submission" date="2015-01" db="EMBL/GenBank/DDBJ databases">
        <title>Complete genome of Pseudomonas batumici UCM B-321 producer of the batumin antibiotic with strong antistaphilococcal and potential anticancer activity.</title>
        <authorList>
            <person name="Klochko V.V."/>
            <person name="Zelena L.B."/>
            <person name="Elena K.A."/>
            <person name="Reva O.N."/>
        </authorList>
    </citation>
    <scope>NUCLEOTIDE SEQUENCE [LARGE SCALE GENOMIC DNA]</scope>
    <source>
        <strain evidence="4 5">UCM B-321</strain>
    </source>
</reference>
<organism evidence="4 5">
    <name type="scientific">Pseudomonas batumici</name>
    <dbReference type="NCBI Taxonomy" id="226910"/>
    <lineage>
        <taxon>Bacteria</taxon>
        <taxon>Pseudomonadati</taxon>
        <taxon>Pseudomonadota</taxon>
        <taxon>Gammaproteobacteria</taxon>
        <taxon>Pseudomonadales</taxon>
        <taxon>Pseudomonadaceae</taxon>
        <taxon>Pseudomonas</taxon>
    </lineage>
</organism>
<keyword evidence="2" id="KW-0313">Glucose metabolism</keyword>
<dbReference type="GO" id="GO:0005829">
    <property type="term" value="C:cytosol"/>
    <property type="evidence" value="ECO:0007669"/>
    <property type="project" value="TreeGrafter"/>
</dbReference>
<evidence type="ECO:0000313" key="5">
    <source>
        <dbReference type="Proteomes" id="UP000031535"/>
    </source>
</evidence>
<dbReference type="AlphaFoldDB" id="A0A0C2IIG6"/>
<dbReference type="InterPro" id="IPR050282">
    <property type="entry name" value="Cycloisomerase_2"/>
</dbReference>
<dbReference type="STRING" id="226910.UCMB321_1536"/>
<feature type="signal peptide" evidence="3">
    <location>
        <begin position="1"/>
        <end position="24"/>
    </location>
</feature>
<dbReference type="PANTHER" id="PTHR30344">
    <property type="entry name" value="6-PHOSPHOGLUCONOLACTONASE-RELATED"/>
    <property type="match status" value="1"/>
</dbReference>
<name>A0A0C2IIG6_9PSED</name>
<protein>
    <submittedName>
        <fullName evidence="4">6-phosphogluconolactonase</fullName>
    </submittedName>
</protein>
<sequence>MIRAKTLQSLASAALLATAPLTWANTYVYVSNALDGTLSSYELSAKGQLQPLATTEAGAGVMPLALSPDHSKLYASIRAKPYSVATYSVDPANGALKHLKNSTVADSLAYISTDKSGRYLFGASYGEDLVSVNAIDAQGVVTDDVRQVIKTGPNAHSIIVDKTNRFVYAANLGSDQYLEFKFDAASGKLTSLGHVELPKGSGPRHPAISSDNRFLYLLSEMAGTVTTFAIDPKTGHLSALSEVSAVPADSGLVRGGVRPMIKPGQPTPPPLASNLIWAADIKLTPNGRFLYTSERTGSTVSAFSVDRKSGQLSFVQNIKVEQQPRGITVDPSGKWLLVTGEKSPEVGVYAIDPLQGTLTRSSSAPSGKGANWVQAVSYP</sequence>
<dbReference type="Proteomes" id="UP000031535">
    <property type="component" value="Unassembled WGS sequence"/>
</dbReference>
<evidence type="ECO:0000256" key="1">
    <source>
        <dbReference type="ARBA" id="ARBA00005564"/>
    </source>
</evidence>
<dbReference type="GO" id="GO:0017057">
    <property type="term" value="F:6-phosphogluconolactonase activity"/>
    <property type="evidence" value="ECO:0007669"/>
    <property type="project" value="TreeGrafter"/>
</dbReference>
<keyword evidence="3" id="KW-0732">Signal</keyword>
<dbReference type="GO" id="GO:0006006">
    <property type="term" value="P:glucose metabolic process"/>
    <property type="evidence" value="ECO:0007669"/>
    <property type="project" value="UniProtKB-KW"/>
</dbReference>
<dbReference type="PATRIC" id="fig|226910.6.peg.1528"/>
<keyword evidence="5" id="KW-1185">Reference proteome</keyword>
<comment type="similarity">
    <text evidence="1">Belongs to the cycloisomerase 2 family.</text>
</comment>
<dbReference type="EMBL" id="JXDG01000015">
    <property type="protein sequence ID" value="KIH84682.1"/>
    <property type="molecule type" value="Genomic_DNA"/>
</dbReference>
<dbReference type="OrthoDB" id="9790815at2"/>
<comment type="caution">
    <text evidence="4">The sequence shown here is derived from an EMBL/GenBank/DDBJ whole genome shotgun (WGS) entry which is preliminary data.</text>
</comment>
<dbReference type="InterPro" id="IPR015943">
    <property type="entry name" value="WD40/YVTN_repeat-like_dom_sf"/>
</dbReference>
<dbReference type="Gene3D" id="2.130.10.10">
    <property type="entry name" value="YVTN repeat-like/Quinoprotein amine dehydrogenase"/>
    <property type="match status" value="1"/>
</dbReference>
<gene>
    <name evidence="4" type="ORF">UCMB321_1536</name>
</gene>
<evidence type="ECO:0000313" key="4">
    <source>
        <dbReference type="EMBL" id="KIH84682.1"/>
    </source>
</evidence>
<dbReference type="RefSeq" id="WP_040065022.1">
    <property type="nucleotide sequence ID" value="NZ_JXDG01000015.1"/>
</dbReference>
<dbReference type="SUPFAM" id="SSF50974">
    <property type="entry name" value="Nitrous oxide reductase, N-terminal domain"/>
    <property type="match status" value="2"/>
</dbReference>
<evidence type="ECO:0000256" key="2">
    <source>
        <dbReference type="ARBA" id="ARBA00022526"/>
    </source>
</evidence>
<dbReference type="Pfam" id="PF10282">
    <property type="entry name" value="Lactonase"/>
    <property type="match status" value="1"/>
</dbReference>
<accession>A0A0C2IIG6</accession>
<dbReference type="PANTHER" id="PTHR30344:SF1">
    <property type="entry name" value="6-PHOSPHOGLUCONOLACTONASE"/>
    <property type="match status" value="1"/>
</dbReference>
<feature type="chain" id="PRO_5002150495" evidence="3">
    <location>
        <begin position="25"/>
        <end position="379"/>
    </location>
</feature>
<proteinExistence type="inferred from homology"/>
<keyword evidence="2" id="KW-0119">Carbohydrate metabolism</keyword>